<feature type="region of interest" description="Disordered" evidence="1">
    <location>
        <begin position="1"/>
        <end position="20"/>
    </location>
</feature>
<dbReference type="GO" id="GO:0006310">
    <property type="term" value="P:DNA recombination"/>
    <property type="evidence" value="ECO:0007669"/>
    <property type="project" value="InterPro"/>
</dbReference>
<dbReference type="InterPro" id="IPR008822">
    <property type="entry name" value="Endonuclease_RusA-like"/>
</dbReference>
<dbReference type="GO" id="GO:0006281">
    <property type="term" value="P:DNA repair"/>
    <property type="evidence" value="ECO:0007669"/>
    <property type="project" value="InterPro"/>
</dbReference>
<dbReference type="EMBL" id="JASNVP010000009">
    <property type="protein sequence ID" value="MDK4326771.1"/>
    <property type="molecule type" value="Genomic_DNA"/>
</dbReference>
<dbReference type="Gene3D" id="3.30.1330.70">
    <property type="entry name" value="Holliday junction resolvase RusA"/>
    <property type="match status" value="1"/>
</dbReference>
<dbReference type="GO" id="GO:0000287">
    <property type="term" value="F:magnesium ion binding"/>
    <property type="evidence" value="ECO:0007669"/>
    <property type="project" value="InterPro"/>
</dbReference>
<evidence type="ECO:0000256" key="1">
    <source>
        <dbReference type="SAM" id="MobiDB-lite"/>
    </source>
</evidence>
<reference evidence="2" key="1">
    <citation type="submission" date="2023-05" db="EMBL/GenBank/DDBJ databases">
        <title>Metabolic capabilities are highly conserved among human nasal-associated Corynebacterium species in pangenomic analyses.</title>
        <authorList>
            <person name="Tran T.H."/>
            <person name="Roberts A.Q."/>
            <person name="Escapa I.F."/>
            <person name="Gao W."/>
            <person name="Conlan S."/>
            <person name="Kong H."/>
            <person name="Segre J.A."/>
            <person name="Kelly M.S."/>
            <person name="Lemon K.P."/>
        </authorList>
    </citation>
    <scope>NUCLEOTIDE SEQUENCE</scope>
    <source>
        <strain evidence="2">KPL2654</strain>
    </source>
</reference>
<evidence type="ECO:0000313" key="3">
    <source>
        <dbReference type="Proteomes" id="UP001226160"/>
    </source>
</evidence>
<dbReference type="Proteomes" id="UP001226160">
    <property type="component" value="Unassembled WGS sequence"/>
</dbReference>
<protein>
    <submittedName>
        <fullName evidence="2">RusA family crossover junction endodeoxyribonuclease</fullName>
    </submittedName>
</protein>
<accession>A0AAP4FBG0</accession>
<proteinExistence type="predicted"/>
<organism evidence="2 3">
    <name type="scientific">Corynebacterium propinquum</name>
    <dbReference type="NCBI Taxonomy" id="43769"/>
    <lineage>
        <taxon>Bacteria</taxon>
        <taxon>Bacillati</taxon>
        <taxon>Actinomycetota</taxon>
        <taxon>Actinomycetes</taxon>
        <taxon>Mycobacteriales</taxon>
        <taxon>Corynebacteriaceae</taxon>
        <taxon>Corynebacterium</taxon>
    </lineage>
</organism>
<sequence>MTSEFTVTVHGTPQVQGNHRVSRTGYTYDTNKKLKPWRDAVALTVRNHMRKNGISPIERGPVHMALTFVLPRTKAMKDRPAPPMTQRPDTIKLARAIEDALAGVAYADDSQIIHHFLVKRRAEPDEKPGVTITIKTQEGNQ</sequence>
<dbReference type="RefSeq" id="WP_284589948.1">
    <property type="nucleotide sequence ID" value="NZ_JASNVP010000009.1"/>
</dbReference>
<dbReference type="InterPro" id="IPR036614">
    <property type="entry name" value="RusA-like_sf"/>
</dbReference>
<evidence type="ECO:0000313" key="2">
    <source>
        <dbReference type="EMBL" id="MDK4326771.1"/>
    </source>
</evidence>
<comment type="caution">
    <text evidence="2">The sequence shown here is derived from an EMBL/GenBank/DDBJ whole genome shotgun (WGS) entry which is preliminary data.</text>
</comment>
<gene>
    <name evidence="2" type="ORF">QPX54_09690</name>
</gene>
<name>A0AAP4FBG0_9CORY</name>
<dbReference type="AlphaFoldDB" id="A0AAP4FBG0"/>
<dbReference type="SUPFAM" id="SSF103084">
    <property type="entry name" value="Holliday junction resolvase RusA"/>
    <property type="match status" value="1"/>
</dbReference>
<dbReference type="Pfam" id="PF05866">
    <property type="entry name" value="RusA"/>
    <property type="match status" value="1"/>
</dbReference>